<evidence type="ECO:0000256" key="7">
    <source>
        <dbReference type="ARBA" id="ARBA00023136"/>
    </source>
</evidence>
<reference evidence="13 14" key="1">
    <citation type="submission" date="2014-11" db="EMBL/GenBank/DDBJ databases">
        <authorList>
            <person name="Zhu J."/>
            <person name="Qi W."/>
            <person name="Song R."/>
        </authorList>
    </citation>
    <scope>NUCLEOTIDE SEQUENCE [LARGE SCALE GENOMIC DNA]</scope>
</reference>
<dbReference type="EMBL" id="CDMY01000270">
    <property type="protein sequence ID" value="CEL98423.1"/>
    <property type="molecule type" value="Genomic_DNA"/>
</dbReference>
<evidence type="ECO:0000256" key="3">
    <source>
        <dbReference type="ARBA" id="ARBA00022448"/>
    </source>
</evidence>
<dbReference type="GO" id="GO:0005778">
    <property type="term" value="C:peroxisomal membrane"/>
    <property type="evidence" value="ECO:0007669"/>
    <property type="project" value="UniProtKB-SubCell"/>
</dbReference>
<gene>
    <name evidence="13" type="ORF">Vbra_12474</name>
</gene>
<comment type="similarity">
    <text evidence="2 10">Belongs to the mitochondrial carrier (TC 2.A.29) family.</text>
</comment>
<evidence type="ECO:0000256" key="2">
    <source>
        <dbReference type="ARBA" id="ARBA00006375"/>
    </source>
</evidence>
<feature type="transmembrane region" description="Helical" evidence="12">
    <location>
        <begin position="126"/>
        <end position="146"/>
    </location>
</feature>
<dbReference type="InterPro" id="IPR023395">
    <property type="entry name" value="MCP_dom_sf"/>
</dbReference>
<feature type="transmembrane region" description="Helical" evidence="12">
    <location>
        <begin position="217"/>
        <end position="236"/>
    </location>
</feature>
<dbReference type="Gene3D" id="1.50.40.10">
    <property type="entry name" value="Mitochondrial carrier domain"/>
    <property type="match status" value="2"/>
</dbReference>
<keyword evidence="5" id="KW-0677">Repeat</keyword>
<dbReference type="Proteomes" id="UP000041254">
    <property type="component" value="Unassembled WGS sequence"/>
</dbReference>
<evidence type="ECO:0000256" key="4">
    <source>
        <dbReference type="ARBA" id="ARBA00022692"/>
    </source>
</evidence>
<evidence type="ECO:0000256" key="11">
    <source>
        <dbReference type="SAM" id="MobiDB-lite"/>
    </source>
</evidence>
<dbReference type="GO" id="GO:0005347">
    <property type="term" value="F:ATP transmembrane transporter activity"/>
    <property type="evidence" value="ECO:0007669"/>
    <property type="project" value="TreeGrafter"/>
</dbReference>
<feature type="repeat" description="Solcar" evidence="9">
    <location>
        <begin position="120"/>
        <end position="204"/>
    </location>
</feature>
<feature type="repeat" description="Solcar" evidence="9">
    <location>
        <begin position="213"/>
        <end position="379"/>
    </location>
</feature>
<dbReference type="GO" id="GO:0015230">
    <property type="term" value="F:FAD transmembrane transporter activity"/>
    <property type="evidence" value="ECO:0007669"/>
    <property type="project" value="TreeGrafter"/>
</dbReference>
<dbReference type="SUPFAM" id="SSF103506">
    <property type="entry name" value="Mitochondrial carrier"/>
    <property type="match status" value="1"/>
</dbReference>
<dbReference type="OrthoDB" id="428293at2759"/>
<keyword evidence="7 9" id="KW-0472">Membrane</keyword>
<feature type="compositionally biased region" description="Low complexity" evidence="11">
    <location>
        <begin position="257"/>
        <end position="280"/>
    </location>
</feature>
<evidence type="ECO:0000256" key="1">
    <source>
        <dbReference type="ARBA" id="ARBA00004585"/>
    </source>
</evidence>
<dbReference type="PANTHER" id="PTHR45939:SF5">
    <property type="entry name" value="PEROXISOMAL MEMBRANE PROTEIN PMP34"/>
    <property type="match status" value="1"/>
</dbReference>
<evidence type="ECO:0000256" key="8">
    <source>
        <dbReference type="ARBA" id="ARBA00023140"/>
    </source>
</evidence>
<dbReference type="AlphaFoldDB" id="A0A0G4EN21"/>
<comment type="subcellular location">
    <subcellularLocation>
        <location evidence="1">Peroxisome membrane</location>
        <topology evidence="1">Multi-pass membrane protein</topology>
    </subcellularLocation>
</comment>
<protein>
    <submittedName>
        <fullName evidence="13">Uncharacterized protein</fullName>
    </submittedName>
</protein>
<sequence length="406" mass="44835">MGESGKATERLQEASTVLLDEDAPLTESERVLAHGTSGAVGSAVAMSLLYPLEAIRMKHSLNANVRLLTLIEEMYEREGLEGFYKGLKTALVASMLSSGVYFFWYNLLKDMAVKANKGTFKPHHNLATAFVAGTINVLLTHPVWTLNARMTVRSKDAETSARETLQKIMKEEGLQALFYGIGPALVLVSNPAIQFMVYELLKKNLGHTQPEKNSAMFYFFTGAFAKMVATLITYPYQLCKVRLQTTGAPSSFVATASRPISSSTQPTTTTSSSRTALRPPTQHDDTDRERERERDLPPLQPRGGEGEEEKGGGVGGGNDRSEEQHPTHVPRVTSSVRLFRDIVRREGLPGLYAGISSKLIQTVLASALMFMVYEKLVVVITRLLRLFRKLKTAQRARAATSVRRPL</sequence>
<feature type="transmembrane region" description="Helical" evidence="12">
    <location>
        <begin position="87"/>
        <end position="106"/>
    </location>
</feature>
<dbReference type="PROSITE" id="PS50920">
    <property type="entry name" value="SOLCAR"/>
    <property type="match status" value="3"/>
</dbReference>
<dbReference type="GO" id="GO:0044610">
    <property type="term" value="F:FMN transmembrane transporter activity"/>
    <property type="evidence" value="ECO:0007669"/>
    <property type="project" value="TreeGrafter"/>
</dbReference>
<dbReference type="VEuPathDB" id="CryptoDB:Vbra_12474"/>
<dbReference type="PhylomeDB" id="A0A0G4EN21"/>
<evidence type="ECO:0000256" key="12">
    <source>
        <dbReference type="SAM" id="Phobius"/>
    </source>
</evidence>
<feature type="repeat" description="Solcar" evidence="9">
    <location>
        <begin position="29"/>
        <end position="111"/>
    </location>
</feature>
<feature type="compositionally biased region" description="Basic and acidic residues" evidence="11">
    <location>
        <begin position="281"/>
        <end position="296"/>
    </location>
</feature>
<feature type="transmembrane region" description="Helical" evidence="12">
    <location>
        <begin position="176"/>
        <end position="197"/>
    </location>
</feature>
<keyword evidence="14" id="KW-1185">Reference proteome</keyword>
<dbReference type="GO" id="GO:0015228">
    <property type="term" value="F:coenzyme A transmembrane transporter activity"/>
    <property type="evidence" value="ECO:0007669"/>
    <property type="project" value="TreeGrafter"/>
</dbReference>
<keyword evidence="3 10" id="KW-0813">Transport</keyword>
<feature type="region of interest" description="Disordered" evidence="11">
    <location>
        <begin position="254"/>
        <end position="332"/>
    </location>
</feature>
<keyword evidence="6 12" id="KW-1133">Transmembrane helix</keyword>
<proteinExistence type="inferred from homology"/>
<dbReference type="InParanoid" id="A0A0G4EN21"/>
<evidence type="ECO:0000256" key="9">
    <source>
        <dbReference type="PROSITE-ProRule" id="PRU00282"/>
    </source>
</evidence>
<dbReference type="GO" id="GO:0051724">
    <property type="term" value="F:NAD transmembrane transporter activity"/>
    <property type="evidence" value="ECO:0007669"/>
    <property type="project" value="TreeGrafter"/>
</dbReference>
<dbReference type="OMA" id="KRATNKH"/>
<dbReference type="InterPro" id="IPR052217">
    <property type="entry name" value="Mito/Peroxisomal_Carrier"/>
</dbReference>
<dbReference type="GO" id="GO:0080122">
    <property type="term" value="F:AMP transmembrane transporter activity"/>
    <property type="evidence" value="ECO:0007669"/>
    <property type="project" value="TreeGrafter"/>
</dbReference>
<keyword evidence="4 9" id="KW-0812">Transmembrane</keyword>
<dbReference type="PANTHER" id="PTHR45939">
    <property type="entry name" value="PEROXISOMAL MEMBRANE PROTEIN PMP34-RELATED"/>
    <property type="match status" value="1"/>
</dbReference>
<organism evidence="13 14">
    <name type="scientific">Vitrella brassicaformis (strain CCMP3155)</name>
    <dbReference type="NCBI Taxonomy" id="1169540"/>
    <lineage>
        <taxon>Eukaryota</taxon>
        <taxon>Sar</taxon>
        <taxon>Alveolata</taxon>
        <taxon>Colpodellida</taxon>
        <taxon>Vitrellaceae</taxon>
        <taxon>Vitrella</taxon>
    </lineage>
</organism>
<accession>A0A0G4EN21</accession>
<dbReference type="STRING" id="1169540.A0A0G4EN21"/>
<dbReference type="InterPro" id="IPR018108">
    <property type="entry name" value="MCP_transmembrane"/>
</dbReference>
<dbReference type="Pfam" id="PF00153">
    <property type="entry name" value="Mito_carr"/>
    <property type="match status" value="4"/>
</dbReference>
<name>A0A0G4EN21_VITBC</name>
<evidence type="ECO:0000256" key="10">
    <source>
        <dbReference type="RuleBase" id="RU000488"/>
    </source>
</evidence>
<evidence type="ECO:0000313" key="13">
    <source>
        <dbReference type="EMBL" id="CEL98423.1"/>
    </source>
</evidence>
<evidence type="ECO:0000256" key="5">
    <source>
        <dbReference type="ARBA" id="ARBA00022737"/>
    </source>
</evidence>
<evidence type="ECO:0000313" key="14">
    <source>
        <dbReference type="Proteomes" id="UP000041254"/>
    </source>
</evidence>
<evidence type="ECO:0000256" key="6">
    <source>
        <dbReference type="ARBA" id="ARBA00022989"/>
    </source>
</evidence>
<keyword evidence="8" id="KW-0576">Peroxisome</keyword>
<dbReference type="GO" id="GO:0015217">
    <property type="term" value="F:ADP transmembrane transporter activity"/>
    <property type="evidence" value="ECO:0007669"/>
    <property type="project" value="TreeGrafter"/>
</dbReference>